<dbReference type="Proteomes" id="UP001596098">
    <property type="component" value="Unassembled WGS sequence"/>
</dbReference>
<keyword evidence="2" id="KW-0472">Membrane</keyword>
<organism evidence="3 4">
    <name type="scientific">Nocardioides yefusunii</name>
    <dbReference type="NCBI Taxonomy" id="2500546"/>
    <lineage>
        <taxon>Bacteria</taxon>
        <taxon>Bacillati</taxon>
        <taxon>Actinomycetota</taxon>
        <taxon>Actinomycetes</taxon>
        <taxon>Propionibacteriales</taxon>
        <taxon>Nocardioidaceae</taxon>
        <taxon>Nocardioides</taxon>
    </lineage>
</organism>
<keyword evidence="4" id="KW-1185">Reference proteome</keyword>
<dbReference type="RefSeq" id="WP_128221725.1">
    <property type="nucleotide sequence ID" value="NZ_CP034929.1"/>
</dbReference>
<keyword evidence="2" id="KW-1133">Transmembrane helix</keyword>
<evidence type="ECO:0000256" key="2">
    <source>
        <dbReference type="SAM" id="Phobius"/>
    </source>
</evidence>
<gene>
    <name evidence="3" type="ORF">ACFPWU_10430</name>
</gene>
<feature type="region of interest" description="Disordered" evidence="1">
    <location>
        <begin position="1"/>
        <end position="41"/>
    </location>
</feature>
<evidence type="ECO:0000256" key="1">
    <source>
        <dbReference type="SAM" id="MobiDB-lite"/>
    </source>
</evidence>
<sequence length="168" mass="17688">MSNHDPYGQAPYGQTPGHQDPYGQQPAQQPTQPYGTQYGAPQYGSQQFGAQQFGGPQYGMTQLPPPPHPRATTAMVLGLVGLVGGLTCGLGFLLSPFAWAIGSRTVKEIDASKGQLAGRDQANTGRITGIVGTVLLVLAIVAFIAMVVFFVATTEVSSSTVTRESYDL</sequence>
<dbReference type="EMBL" id="JBHSQI010000005">
    <property type="protein sequence ID" value="MFC6154072.1"/>
    <property type="molecule type" value="Genomic_DNA"/>
</dbReference>
<evidence type="ECO:0000313" key="3">
    <source>
        <dbReference type="EMBL" id="MFC6154072.1"/>
    </source>
</evidence>
<reference evidence="4" key="1">
    <citation type="journal article" date="2019" name="Int. J. Syst. Evol. Microbiol.">
        <title>The Global Catalogue of Microorganisms (GCM) 10K type strain sequencing project: providing services to taxonomists for standard genome sequencing and annotation.</title>
        <authorList>
            <consortium name="The Broad Institute Genomics Platform"/>
            <consortium name="The Broad Institute Genome Sequencing Center for Infectious Disease"/>
            <person name="Wu L."/>
            <person name="Ma J."/>
        </authorList>
    </citation>
    <scope>NUCLEOTIDE SEQUENCE [LARGE SCALE GENOMIC DNA]</scope>
    <source>
        <strain evidence="4">DFY28</strain>
    </source>
</reference>
<proteinExistence type="predicted"/>
<feature type="transmembrane region" description="Helical" evidence="2">
    <location>
        <begin position="129"/>
        <end position="152"/>
    </location>
</feature>
<comment type="caution">
    <text evidence="3">The sequence shown here is derived from an EMBL/GenBank/DDBJ whole genome shotgun (WGS) entry which is preliminary data.</text>
</comment>
<evidence type="ECO:0000313" key="4">
    <source>
        <dbReference type="Proteomes" id="UP001596098"/>
    </source>
</evidence>
<feature type="transmembrane region" description="Helical" evidence="2">
    <location>
        <begin position="74"/>
        <end position="94"/>
    </location>
</feature>
<accession>A0ABW1QX10</accession>
<feature type="compositionally biased region" description="Polar residues" evidence="1">
    <location>
        <begin position="25"/>
        <end position="35"/>
    </location>
</feature>
<name>A0ABW1QX10_9ACTN</name>
<keyword evidence="2" id="KW-0812">Transmembrane</keyword>
<protein>
    <submittedName>
        <fullName evidence="3">DUF4190 domain-containing protein</fullName>
    </submittedName>
</protein>